<dbReference type="EMBL" id="CP037901">
    <property type="protein sequence ID" value="QBP13854.1"/>
    <property type="molecule type" value="Genomic_DNA"/>
</dbReference>
<evidence type="ECO:0000313" key="3">
    <source>
        <dbReference type="Proteomes" id="UP000253772"/>
    </source>
</evidence>
<sequence length="263" mass="28249">MATGIKQLHSTPGNPTTPSLGTGTGTQGTARMIRPSNVNYDLEELSAALHYNDEWLGRAKVAIEVLDQSNAHTAYARVIFFDKERAALCFHLAADIFRCAQLTRVVHRALGASFERVVPPSLLIDVGPIAHPDAALAGSPTVLADLTASVSMLANSTTEASWRQAAVCAYVVAFRLARKLITAICPPTPNVLDSPLDTAIWQLRMHRSPEARALAEALASMQVTYSTAAFDFDAPFPQDQALLQSEAMKAFQADLDAFQATAA</sequence>
<feature type="region of interest" description="Disordered" evidence="1">
    <location>
        <begin position="1"/>
        <end position="28"/>
    </location>
</feature>
<dbReference type="OrthoDB" id="8960680at2"/>
<gene>
    <name evidence="2" type="ORF">DDF84_030300</name>
</gene>
<organism evidence="2 3">
    <name type="scientific">Cupriavidus metallidurans</name>
    <dbReference type="NCBI Taxonomy" id="119219"/>
    <lineage>
        <taxon>Bacteria</taxon>
        <taxon>Pseudomonadati</taxon>
        <taxon>Pseudomonadota</taxon>
        <taxon>Betaproteobacteria</taxon>
        <taxon>Burkholderiales</taxon>
        <taxon>Burkholderiaceae</taxon>
        <taxon>Cupriavidus</taxon>
    </lineage>
</organism>
<name>A0A482J4C9_9BURK</name>
<proteinExistence type="predicted"/>
<accession>A0A482J4C9</accession>
<reference evidence="2 3" key="1">
    <citation type="submission" date="2019-03" db="EMBL/GenBank/DDBJ databases">
        <title>Comparative insights into the high quality Complete genome sequence of highly metal resistant Cupriavidus metallidurans strain BS1 isolated from a gold-copper mine.</title>
        <authorList>
            <person name="Mazhar H.S."/>
            <person name="Rensing C."/>
        </authorList>
    </citation>
    <scope>NUCLEOTIDE SEQUENCE [LARGE SCALE GENOMIC DNA]</scope>
    <source>
        <strain evidence="2 3">BS1</strain>
    </source>
</reference>
<dbReference type="AlphaFoldDB" id="A0A482J4C9"/>
<dbReference type="Proteomes" id="UP000253772">
    <property type="component" value="Chromosome c2"/>
</dbReference>
<protein>
    <submittedName>
        <fullName evidence="2">Uncharacterized protein</fullName>
    </submittedName>
</protein>
<dbReference type="RefSeq" id="WP_080672859.1">
    <property type="nucleotide sequence ID" value="NZ_CP037901.1"/>
</dbReference>
<evidence type="ECO:0000256" key="1">
    <source>
        <dbReference type="SAM" id="MobiDB-lite"/>
    </source>
</evidence>
<evidence type="ECO:0000313" key="2">
    <source>
        <dbReference type="EMBL" id="QBP13854.1"/>
    </source>
</evidence>
<feature type="compositionally biased region" description="Low complexity" evidence="1">
    <location>
        <begin position="11"/>
        <end position="21"/>
    </location>
</feature>